<dbReference type="GO" id="GO:0016301">
    <property type="term" value="F:kinase activity"/>
    <property type="evidence" value="ECO:0007669"/>
    <property type="project" value="UniProtKB-KW"/>
</dbReference>
<dbReference type="Gene3D" id="1.10.287.130">
    <property type="match status" value="1"/>
</dbReference>
<evidence type="ECO:0000256" key="2">
    <source>
        <dbReference type="ARBA" id="ARBA00012438"/>
    </source>
</evidence>
<reference evidence="5 6" key="1">
    <citation type="submission" date="2021-07" db="EMBL/GenBank/DDBJ databases">
        <title>Paraburkholderia edwinii protects Aspergillus sp. from phenazines by acting as a toxin sponge.</title>
        <authorList>
            <person name="Dahlstrom K.M."/>
            <person name="Newman D.K."/>
        </authorList>
    </citation>
    <scope>NUCLEOTIDE SEQUENCE [LARGE SCALE GENOMIC DNA]</scope>
    <source>
        <strain evidence="5 6">Pe01</strain>
    </source>
</reference>
<dbReference type="PANTHER" id="PTHR43547:SF2">
    <property type="entry name" value="HYBRID SIGNAL TRANSDUCTION HISTIDINE KINASE C"/>
    <property type="match status" value="1"/>
</dbReference>
<comment type="catalytic activity">
    <reaction evidence="1">
        <text>ATP + protein L-histidine = ADP + protein N-phospho-L-histidine.</text>
        <dbReference type="EC" id="2.7.13.3"/>
    </reaction>
</comment>
<dbReference type="PROSITE" id="PS50109">
    <property type="entry name" value="HIS_KIN"/>
    <property type="match status" value="1"/>
</dbReference>
<evidence type="ECO:0000259" key="4">
    <source>
        <dbReference type="PROSITE" id="PS50109"/>
    </source>
</evidence>
<dbReference type="Pfam" id="PF02518">
    <property type="entry name" value="HATPase_c"/>
    <property type="match status" value="1"/>
</dbReference>
<dbReference type="SMART" id="SM00388">
    <property type="entry name" value="HisKA"/>
    <property type="match status" value="1"/>
</dbReference>
<dbReference type="RefSeq" id="WP_219799416.1">
    <property type="nucleotide sequence ID" value="NZ_CP080095.1"/>
</dbReference>
<dbReference type="SUPFAM" id="SSF55874">
    <property type="entry name" value="ATPase domain of HSP90 chaperone/DNA topoisomerase II/histidine kinase"/>
    <property type="match status" value="1"/>
</dbReference>
<dbReference type="CDD" id="cd00075">
    <property type="entry name" value="HATPase"/>
    <property type="match status" value="1"/>
</dbReference>
<name>A0ABX8USY3_9BURK</name>
<dbReference type="CDD" id="cd00082">
    <property type="entry name" value="HisKA"/>
    <property type="match status" value="1"/>
</dbReference>
<keyword evidence="5" id="KW-0808">Transferase</keyword>
<organism evidence="5 6">
    <name type="scientific">Paraburkholderia edwinii</name>
    <dbReference type="NCBI Taxonomy" id="2861782"/>
    <lineage>
        <taxon>Bacteria</taxon>
        <taxon>Pseudomonadati</taxon>
        <taxon>Pseudomonadota</taxon>
        <taxon>Betaproteobacteria</taxon>
        <taxon>Burkholderiales</taxon>
        <taxon>Burkholderiaceae</taxon>
        <taxon>Paraburkholderia</taxon>
    </lineage>
</organism>
<gene>
    <name evidence="5" type="ORF">KZJ38_07190</name>
</gene>
<evidence type="ECO:0000256" key="3">
    <source>
        <dbReference type="ARBA" id="ARBA00022553"/>
    </source>
</evidence>
<evidence type="ECO:0000313" key="6">
    <source>
        <dbReference type="Proteomes" id="UP000826462"/>
    </source>
</evidence>
<dbReference type="SMART" id="SM00387">
    <property type="entry name" value="HATPase_c"/>
    <property type="match status" value="1"/>
</dbReference>
<dbReference type="Proteomes" id="UP000826462">
    <property type="component" value="Chromosome 1"/>
</dbReference>
<dbReference type="InterPro" id="IPR005467">
    <property type="entry name" value="His_kinase_dom"/>
</dbReference>
<dbReference type="PRINTS" id="PR00344">
    <property type="entry name" value="BCTRLSENSOR"/>
</dbReference>
<feature type="domain" description="Histidine kinase" evidence="4">
    <location>
        <begin position="147"/>
        <end position="363"/>
    </location>
</feature>
<keyword evidence="6" id="KW-1185">Reference proteome</keyword>
<keyword evidence="3" id="KW-0597">Phosphoprotein</keyword>
<dbReference type="EMBL" id="CP080095">
    <property type="protein sequence ID" value="QYD70089.1"/>
    <property type="molecule type" value="Genomic_DNA"/>
</dbReference>
<dbReference type="EC" id="2.7.13.3" evidence="2"/>
<dbReference type="InterPro" id="IPR003661">
    <property type="entry name" value="HisK_dim/P_dom"/>
</dbReference>
<proteinExistence type="predicted"/>
<dbReference type="InterPro" id="IPR004358">
    <property type="entry name" value="Sig_transdc_His_kin-like_C"/>
</dbReference>
<dbReference type="SUPFAM" id="SSF47384">
    <property type="entry name" value="Homodimeric domain of signal transducing histidine kinase"/>
    <property type="match status" value="1"/>
</dbReference>
<keyword evidence="5" id="KW-0418">Kinase</keyword>
<evidence type="ECO:0000256" key="1">
    <source>
        <dbReference type="ARBA" id="ARBA00000085"/>
    </source>
</evidence>
<sequence>MDLCEFISENLEALIEDRLSAARATGAVGGNAQSQIQQTTRRTLLYIVERMRRPQAGHDVAAASESGFQVEPVTSSANGYSLNDLTEDYRVLRASVVQRWLPADAQMDPAALRELVRFNHAVDEALTEAVARYWSGMVRTRDQFIGILAHDLRTPLGAISMSAEYLMRLEEQPASSLRSIAMVQRSCSRIQRMLDDLLDFTRTRIGGALPVNPEPVNLGNICQQALAELSALHMDEEIRWTSDGDLAGEWDAARLAQLITNLLENAIEHGRRGAAIGLSTRADGDDVYIVVSNEGEPIPDSELDRLFDPLTRRSRQTGPRRAGAGLGLGLFIARQIVLSHGGNISVASDATATSFTVRLPRVWASRGLNGPE</sequence>
<dbReference type="InterPro" id="IPR036097">
    <property type="entry name" value="HisK_dim/P_sf"/>
</dbReference>
<accession>A0ABX8USY3</accession>
<dbReference type="Pfam" id="PF00512">
    <property type="entry name" value="HisKA"/>
    <property type="match status" value="1"/>
</dbReference>
<dbReference type="Gene3D" id="3.30.565.10">
    <property type="entry name" value="Histidine kinase-like ATPase, C-terminal domain"/>
    <property type="match status" value="1"/>
</dbReference>
<dbReference type="PANTHER" id="PTHR43547">
    <property type="entry name" value="TWO-COMPONENT HISTIDINE KINASE"/>
    <property type="match status" value="1"/>
</dbReference>
<protein>
    <recommendedName>
        <fullName evidence="2">histidine kinase</fullName>
        <ecNumber evidence="2">2.7.13.3</ecNumber>
    </recommendedName>
</protein>
<dbReference type="InterPro" id="IPR036890">
    <property type="entry name" value="HATPase_C_sf"/>
</dbReference>
<evidence type="ECO:0000313" key="5">
    <source>
        <dbReference type="EMBL" id="QYD70089.1"/>
    </source>
</evidence>
<dbReference type="InterPro" id="IPR003594">
    <property type="entry name" value="HATPase_dom"/>
</dbReference>